<dbReference type="CDD" id="cd18746">
    <property type="entry name" value="PIN_VapC4-5_FitB-like"/>
    <property type="match status" value="1"/>
</dbReference>
<dbReference type="Proteomes" id="UP000501387">
    <property type="component" value="Chromosome"/>
</dbReference>
<proteinExistence type="inferred from homology"/>
<comment type="cofactor">
    <cofactor evidence="1">
        <name>Mg(2+)</name>
        <dbReference type="ChEBI" id="CHEBI:18420"/>
    </cofactor>
</comment>
<dbReference type="KEGG" id="lins:G7067_10170"/>
<evidence type="ECO:0000256" key="4">
    <source>
        <dbReference type="ARBA" id="ARBA00022723"/>
    </source>
</evidence>
<dbReference type="InterPro" id="IPR002716">
    <property type="entry name" value="PIN_dom"/>
</dbReference>
<dbReference type="InterPro" id="IPR050556">
    <property type="entry name" value="Type_II_TA_system_RNase"/>
</dbReference>
<dbReference type="InterPro" id="IPR029060">
    <property type="entry name" value="PIN-like_dom_sf"/>
</dbReference>
<keyword evidence="10" id="KW-1185">Reference proteome</keyword>
<evidence type="ECO:0000256" key="2">
    <source>
        <dbReference type="ARBA" id="ARBA00022649"/>
    </source>
</evidence>
<sequence>MSYLLDTNVISELRKPERRADARVRSWASSQLPSTLFLSVITVMEVEIEISRLQSRDPFQSGHLRSWMENDLLKVFAGRILPLDLAAARRAAQLHVPDPRPERDAMIAATASTHGLTVATRNVKDFQQLSVAVINPWQSR</sequence>
<dbReference type="SUPFAM" id="SSF88723">
    <property type="entry name" value="PIN domain-like"/>
    <property type="match status" value="1"/>
</dbReference>
<dbReference type="EMBL" id="CP049934">
    <property type="protein sequence ID" value="QIM16688.1"/>
    <property type="molecule type" value="Genomic_DNA"/>
</dbReference>
<dbReference type="PANTHER" id="PTHR33653:SF1">
    <property type="entry name" value="RIBONUCLEASE VAPC2"/>
    <property type="match status" value="1"/>
</dbReference>
<dbReference type="AlphaFoldDB" id="A0A6G8FK12"/>
<evidence type="ECO:0000313" key="10">
    <source>
        <dbReference type="Proteomes" id="UP000501387"/>
    </source>
</evidence>
<keyword evidence="2" id="KW-1277">Toxin-antitoxin system</keyword>
<evidence type="ECO:0000259" key="8">
    <source>
        <dbReference type="Pfam" id="PF01850"/>
    </source>
</evidence>
<protein>
    <submittedName>
        <fullName evidence="9">Type II toxin-antitoxin system VapC family toxin</fullName>
    </submittedName>
</protein>
<accession>A0A6G8FK12</accession>
<dbReference type="PANTHER" id="PTHR33653">
    <property type="entry name" value="RIBONUCLEASE VAPC2"/>
    <property type="match status" value="1"/>
</dbReference>
<keyword evidence="6" id="KW-0460">Magnesium</keyword>
<feature type="domain" description="PIN" evidence="8">
    <location>
        <begin position="3"/>
        <end position="127"/>
    </location>
</feature>
<evidence type="ECO:0000256" key="5">
    <source>
        <dbReference type="ARBA" id="ARBA00022801"/>
    </source>
</evidence>
<dbReference type="Pfam" id="PF01850">
    <property type="entry name" value="PIN"/>
    <property type="match status" value="1"/>
</dbReference>
<organism evidence="9 10">
    <name type="scientific">Leucobacter insecticola</name>
    <dbReference type="NCBI Taxonomy" id="2714934"/>
    <lineage>
        <taxon>Bacteria</taxon>
        <taxon>Bacillati</taxon>
        <taxon>Actinomycetota</taxon>
        <taxon>Actinomycetes</taxon>
        <taxon>Micrococcales</taxon>
        <taxon>Microbacteriaceae</taxon>
        <taxon>Leucobacter</taxon>
    </lineage>
</organism>
<dbReference type="Gene3D" id="3.40.50.1010">
    <property type="entry name" value="5'-nuclease"/>
    <property type="match status" value="1"/>
</dbReference>
<dbReference type="GO" id="GO:0004518">
    <property type="term" value="F:nuclease activity"/>
    <property type="evidence" value="ECO:0007669"/>
    <property type="project" value="UniProtKB-KW"/>
</dbReference>
<keyword evidence="3" id="KW-0540">Nuclease</keyword>
<evidence type="ECO:0000256" key="6">
    <source>
        <dbReference type="ARBA" id="ARBA00022842"/>
    </source>
</evidence>
<evidence type="ECO:0000256" key="7">
    <source>
        <dbReference type="ARBA" id="ARBA00038093"/>
    </source>
</evidence>
<name>A0A6G8FK12_9MICO</name>
<evidence type="ECO:0000256" key="1">
    <source>
        <dbReference type="ARBA" id="ARBA00001946"/>
    </source>
</evidence>
<dbReference type="GO" id="GO:0046872">
    <property type="term" value="F:metal ion binding"/>
    <property type="evidence" value="ECO:0007669"/>
    <property type="project" value="UniProtKB-KW"/>
</dbReference>
<reference evidence="9 10" key="1">
    <citation type="submission" date="2020-03" db="EMBL/GenBank/DDBJ databases">
        <title>Leucobacter sp. nov., isolated from beetles.</title>
        <authorList>
            <person name="Hyun D.-W."/>
            <person name="Bae J.-W."/>
        </authorList>
    </citation>
    <scope>NUCLEOTIDE SEQUENCE [LARGE SCALE GENOMIC DNA]</scope>
    <source>
        <strain evidence="9 10">HDW9B</strain>
    </source>
</reference>
<gene>
    <name evidence="9" type="ORF">G7067_10170</name>
</gene>
<comment type="similarity">
    <text evidence="7">Belongs to the PINc/VapC protein family.</text>
</comment>
<keyword evidence="4" id="KW-0479">Metal-binding</keyword>
<evidence type="ECO:0000313" key="9">
    <source>
        <dbReference type="EMBL" id="QIM16688.1"/>
    </source>
</evidence>
<dbReference type="GO" id="GO:0016787">
    <property type="term" value="F:hydrolase activity"/>
    <property type="evidence" value="ECO:0007669"/>
    <property type="project" value="UniProtKB-KW"/>
</dbReference>
<dbReference type="RefSeq" id="WP_166323966.1">
    <property type="nucleotide sequence ID" value="NZ_CP049934.1"/>
</dbReference>
<keyword evidence="5" id="KW-0378">Hydrolase</keyword>
<evidence type="ECO:0000256" key="3">
    <source>
        <dbReference type="ARBA" id="ARBA00022722"/>
    </source>
</evidence>